<keyword evidence="8 9" id="KW-0472">Membrane</keyword>
<evidence type="ECO:0000256" key="9">
    <source>
        <dbReference type="SAM" id="Phobius"/>
    </source>
</evidence>
<evidence type="ECO:0000256" key="3">
    <source>
        <dbReference type="ARBA" id="ARBA00022448"/>
    </source>
</evidence>
<comment type="subcellular location">
    <subcellularLocation>
        <location evidence="1">Endomembrane system</location>
        <topology evidence="1">Multi-pass membrane protein</topology>
    </subcellularLocation>
</comment>
<keyword evidence="4 9" id="KW-0812">Transmembrane</keyword>
<dbReference type="PANTHER" id="PTHR12263:SF0">
    <property type="entry name" value="V-TYPE PROTON ATPASE SUBUNIT"/>
    <property type="match status" value="1"/>
</dbReference>
<dbReference type="InterPro" id="IPR008389">
    <property type="entry name" value="ATPase_V0-cplx_e1/e2_su"/>
</dbReference>
<evidence type="ECO:0000256" key="7">
    <source>
        <dbReference type="ARBA" id="ARBA00023065"/>
    </source>
</evidence>
<dbReference type="GO" id="GO:0012505">
    <property type="term" value="C:endomembrane system"/>
    <property type="evidence" value="ECO:0007669"/>
    <property type="project" value="UniProtKB-SubCell"/>
</dbReference>
<evidence type="ECO:0000313" key="12">
    <source>
        <dbReference type="Proteomes" id="UP000827284"/>
    </source>
</evidence>
<dbReference type="GO" id="GO:0000220">
    <property type="term" value="C:vacuolar proton-transporting V-type ATPase, V0 domain"/>
    <property type="evidence" value="ECO:0007669"/>
    <property type="project" value="TreeGrafter"/>
</dbReference>
<feature type="chain" id="PRO_5040458640" evidence="10">
    <location>
        <begin position="20"/>
        <end position="77"/>
    </location>
</feature>
<dbReference type="OrthoDB" id="1508846at2759"/>
<dbReference type="EMBL" id="BQFW01000003">
    <property type="protein sequence ID" value="GJJ69845.1"/>
    <property type="molecule type" value="Genomic_DNA"/>
</dbReference>
<accession>A0A9P3H4H9</accession>
<feature type="transmembrane region" description="Helical" evidence="9">
    <location>
        <begin position="35"/>
        <end position="54"/>
    </location>
</feature>
<gene>
    <name evidence="11" type="ORF">EMPS_02194</name>
</gene>
<organism evidence="11 12">
    <name type="scientific">Entomortierella parvispora</name>
    <dbReference type="NCBI Taxonomy" id="205924"/>
    <lineage>
        <taxon>Eukaryota</taxon>
        <taxon>Fungi</taxon>
        <taxon>Fungi incertae sedis</taxon>
        <taxon>Mucoromycota</taxon>
        <taxon>Mortierellomycotina</taxon>
        <taxon>Mortierellomycetes</taxon>
        <taxon>Mortierellales</taxon>
        <taxon>Mortierellaceae</taxon>
        <taxon>Entomortierella</taxon>
    </lineage>
</organism>
<evidence type="ECO:0000256" key="8">
    <source>
        <dbReference type="ARBA" id="ARBA00023136"/>
    </source>
</evidence>
<sequence>MSGLLIFFVLAVAVALSAASYLFTPRGPNQTVIRTALIMTLVSCYLMWAITYLAQLHPLLQPRHTKIRAHTSTEQSL</sequence>
<evidence type="ECO:0000256" key="10">
    <source>
        <dbReference type="SAM" id="SignalP"/>
    </source>
</evidence>
<keyword evidence="3" id="KW-0813">Transport</keyword>
<evidence type="ECO:0000256" key="5">
    <source>
        <dbReference type="ARBA" id="ARBA00022781"/>
    </source>
</evidence>
<evidence type="ECO:0000256" key="2">
    <source>
        <dbReference type="ARBA" id="ARBA00008328"/>
    </source>
</evidence>
<feature type="signal peptide" evidence="10">
    <location>
        <begin position="1"/>
        <end position="19"/>
    </location>
</feature>
<proteinExistence type="inferred from homology"/>
<dbReference type="Pfam" id="PF05493">
    <property type="entry name" value="ATP_synt_H"/>
    <property type="match status" value="1"/>
</dbReference>
<comment type="similarity">
    <text evidence="2">Belongs to the V-ATPase e1/e2 subunit family.</text>
</comment>
<dbReference type="AlphaFoldDB" id="A0A9P3H4H9"/>
<evidence type="ECO:0000256" key="6">
    <source>
        <dbReference type="ARBA" id="ARBA00022989"/>
    </source>
</evidence>
<evidence type="ECO:0000313" key="11">
    <source>
        <dbReference type="EMBL" id="GJJ69845.1"/>
    </source>
</evidence>
<comment type="caution">
    <text evidence="11">The sequence shown here is derived from an EMBL/GenBank/DDBJ whole genome shotgun (WGS) entry which is preliminary data.</text>
</comment>
<keyword evidence="7" id="KW-0406">Ion transport</keyword>
<evidence type="ECO:0000256" key="1">
    <source>
        <dbReference type="ARBA" id="ARBA00004127"/>
    </source>
</evidence>
<dbReference type="GO" id="GO:0046961">
    <property type="term" value="F:proton-transporting ATPase activity, rotational mechanism"/>
    <property type="evidence" value="ECO:0007669"/>
    <property type="project" value="InterPro"/>
</dbReference>
<keyword evidence="5" id="KW-0375">Hydrogen ion transport</keyword>
<keyword evidence="10" id="KW-0732">Signal</keyword>
<dbReference type="Proteomes" id="UP000827284">
    <property type="component" value="Unassembled WGS sequence"/>
</dbReference>
<name>A0A9P3H4H9_9FUNG</name>
<dbReference type="GO" id="GO:0007035">
    <property type="term" value="P:vacuolar acidification"/>
    <property type="evidence" value="ECO:0007669"/>
    <property type="project" value="TreeGrafter"/>
</dbReference>
<keyword evidence="12" id="KW-1185">Reference proteome</keyword>
<reference evidence="11" key="1">
    <citation type="submission" date="2021-11" db="EMBL/GenBank/DDBJ databases">
        <authorList>
            <person name="Herlambang A."/>
            <person name="Guo Y."/>
            <person name="Takashima Y."/>
            <person name="Nishizawa T."/>
        </authorList>
    </citation>
    <scope>NUCLEOTIDE SEQUENCE</scope>
    <source>
        <strain evidence="11">E1425</strain>
    </source>
</reference>
<reference evidence="11" key="2">
    <citation type="journal article" date="2022" name="Microbiol. Resour. Announc.">
        <title>Whole-Genome Sequence of Entomortierella parvispora E1425, a Mucoromycotan Fungus Associated with Burkholderiaceae-Related Endosymbiotic Bacteria.</title>
        <authorList>
            <person name="Herlambang A."/>
            <person name="Guo Y."/>
            <person name="Takashima Y."/>
            <person name="Narisawa K."/>
            <person name="Ohta H."/>
            <person name="Nishizawa T."/>
        </authorList>
    </citation>
    <scope>NUCLEOTIDE SEQUENCE</scope>
    <source>
        <strain evidence="11">E1425</strain>
    </source>
</reference>
<keyword evidence="6 9" id="KW-1133">Transmembrane helix</keyword>
<dbReference type="PANTHER" id="PTHR12263">
    <property type="entry name" value="VACUOLAR ATP SYNTHASE SUBUNIT H"/>
    <property type="match status" value="1"/>
</dbReference>
<evidence type="ECO:0000256" key="4">
    <source>
        <dbReference type="ARBA" id="ARBA00022692"/>
    </source>
</evidence>
<protein>
    <submittedName>
        <fullName evidence="11">V-type H+-transporting ATPase subunit e</fullName>
    </submittedName>
</protein>